<dbReference type="EMBL" id="FXXQ01000011">
    <property type="protein sequence ID" value="SMX24885.1"/>
    <property type="molecule type" value="Genomic_DNA"/>
</dbReference>
<reference evidence="8" key="1">
    <citation type="submission" date="2017-05" db="EMBL/GenBank/DDBJ databases">
        <authorList>
            <person name="Rodrigo-Torres L."/>
            <person name="Arahal R. D."/>
            <person name="Lucena T."/>
        </authorList>
    </citation>
    <scope>NUCLEOTIDE SEQUENCE [LARGE SCALE GENOMIC DNA]</scope>
    <source>
        <strain evidence="8">CECT 8489</strain>
    </source>
</reference>
<evidence type="ECO:0000313" key="8">
    <source>
        <dbReference type="Proteomes" id="UP000201838"/>
    </source>
</evidence>
<evidence type="ECO:0000259" key="6">
    <source>
        <dbReference type="PROSITE" id="PS51007"/>
    </source>
</evidence>
<dbReference type="Pfam" id="PF07635">
    <property type="entry name" value="PSCyt1"/>
    <property type="match status" value="1"/>
</dbReference>
<dbReference type="InterPro" id="IPR011429">
    <property type="entry name" value="Cyt_c_Planctomycete-type"/>
</dbReference>
<dbReference type="GO" id="GO:0020037">
    <property type="term" value="F:heme binding"/>
    <property type="evidence" value="ECO:0007669"/>
    <property type="project" value="InterPro"/>
</dbReference>
<sequence length="124" mass="13471">MIRRSIISTRSTLMTVALLAPIAAYAEDAVPPDWADVSAIFKERCVMCHSKVAGASKGLRLDEYDAVLAGSERGAVLVPRNAVGSELVRRLRGETTPRMPFLSRPLPDDQIALIESWIAAGMPH</sequence>
<feature type="signal peptide" evidence="5">
    <location>
        <begin position="1"/>
        <end position="26"/>
    </location>
</feature>
<dbReference type="PANTHER" id="PTHR35889">
    <property type="entry name" value="CYCLOINULO-OLIGOSACCHARIDE FRUCTANOTRANSFERASE-RELATED"/>
    <property type="match status" value="1"/>
</dbReference>
<dbReference type="InterPro" id="IPR009056">
    <property type="entry name" value="Cyt_c-like_dom"/>
</dbReference>
<evidence type="ECO:0000256" key="3">
    <source>
        <dbReference type="ARBA" id="ARBA00023004"/>
    </source>
</evidence>
<dbReference type="Proteomes" id="UP000201838">
    <property type="component" value="Unassembled WGS sequence"/>
</dbReference>
<dbReference type="PROSITE" id="PS51007">
    <property type="entry name" value="CYTC"/>
    <property type="match status" value="1"/>
</dbReference>
<gene>
    <name evidence="7" type="ORF">BOA8489_03017</name>
</gene>
<evidence type="ECO:0000256" key="5">
    <source>
        <dbReference type="SAM" id="SignalP"/>
    </source>
</evidence>
<dbReference type="GO" id="GO:0009055">
    <property type="term" value="F:electron transfer activity"/>
    <property type="evidence" value="ECO:0007669"/>
    <property type="project" value="InterPro"/>
</dbReference>
<evidence type="ECO:0000256" key="4">
    <source>
        <dbReference type="PROSITE-ProRule" id="PRU00433"/>
    </source>
</evidence>
<keyword evidence="2 4" id="KW-0479">Metal-binding</keyword>
<keyword evidence="8" id="KW-1185">Reference proteome</keyword>
<dbReference type="InterPro" id="IPR036909">
    <property type="entry name" value="Cyt_c-like_dom_sf"/>
</dbReference>
<dbReference type="SUPFAM" id="SSF46626">
    <property type="entry name" value="Cytochrome c"/>
    <property type="match status" value="1"/>
</dbReference>
<keyword evidence="1 4" id="KW-0349">Heme</keyword>
<proteinExistence type="predicted"/>
<evidence type="ECO:0000313" key="7">
    <source>
        <dbReference type="EMBL" id="SMX24885.1"/>
    </source>
</evidence>
<dbReference type="PANTHER" id="PTHR35889:SF3">
    <property type="entry name" value="F-BOX DOMAIN-CONTAINING PROTEIN"/>
    <property type="match status" value="1"/>
</dbReference>
<dbReference type="RefSeq" id="WP_176440324.1">
    <property type="nucleotide sequence ID" value="NZ_FXXQ01000011.1"/>
</dbReference>
<accession>A0A238J402</accession>
<name>A0A238J402_9RHOB</name>
<dbReference type="AlphaFoldDB" id="A0A238J402"/>
<dbReference type="GO" id="GO:0046872">
    <property type="term" value="F:metal ion binding"/>
    <property type="evidence" value="ECO:0007669"/>
    <property type="project" value="UniProtKB-KW"/>
</dbReference>
<feature type="domain" description="Cytochrome c" evidence="6">
    <location>
        <begin position="32"/>
        <end position="122"/>
    </location>
</feature>
<keyword evidence="5" id="KW-0732">Signal</keyword>
<protein>
    <submittedName>
        <fullName evidence="7">Planctomycete cytochrome C</fullName>
    </submittedName>
</protein>
<organism evidence="7 8">
    <name type="scientific">Boseongicola aestuarii</name>
    <dbReference type="NCBI Taxonomy" id="1470561"/>
    <lineage>
        <taxon>Bacteria</taxon>
        <taxon>Pseudomonadati</taxon>
        <taxon>Pseudomonadota</taxon>
        <taxon>Alphaproteobacteria</taxon>
        <taxon>Rhodobacterales</taxon>
        <taxon>Paracoccaceae</taxon>
        <taxon>Boseongicola</taxon>
    </lineage>
</organism>
<keyword evidence="3 4" id="KW-0408">Iron</keyword>
<evidence type="ECO:0000256" key="2">
    <source>
        <dbReference type="ARBA" id="ARBA00022723"/>
    </source>
</evidence>
<feature type="chain" id="PRO_5013189717" evidence="5">
    <location>
        <begin position="27"/>
        <end position="124"/>
    </location>
</feature>
<evidence type="ECO:0000256" key="1">
    <source>
        <dbReference type="ARBA" id="ARBA00022617"/>
    </source>
</evidence>